<dbReference type="Gene3D" id="3.80.10.10">
    <property type="entry name" value="Ribonuclease Inhibitor"/>
    <property type="match status" value="1"/>
</dbReference>
<dbReference type="Pfam" id="PF08263">
    <property type="entry name" value="LRRNT_2"/>
    <property type="match status" value="1"/>
</dbReference>
<dbReference type="InterPro" id="IPR001611">
    <property type="entry name" value="Leu-rich_rpt"/>
</dbReference>
<dbReference type="PANTHER" id="PTHR48007">
    <property type="entry name" value="LEUCINE-RICH REPEAT RECEPTOR-LIKE PROTEIN KINASE PXC1"/>
    <property type="match status" value="1"/>
</dbReference>
<comment type="caution">
    <text evidence="4">The sequence shown here is derived from an EMBL/GenBank/DDBJ whole genome shotgun (WGS) entry which is preliminary data.</text>
</comment>
<dbReference type="EMBL" id="JASCZI010030586">
    <property type="protein sequence ID" value="MED6123752.1"/>
    <property type="molecule type" value="Genomic_DNA"/>
</dbReference>
<gene>
    <name evidence="4" type="ORF">PIB30_052297</name>
</gene>
<sequence length="130" mass="13607">TFSAAALPSAAAPPFSAPSSRRVCSSSVKVQALGVLFNALNSPSMPTGWKVGEGDPCGESWKGITCDGSAVVSIDLSDNKIHDTIPYQLPPNLTSLNFAGNNLRGNLPDSISAMASLNYLLLCVFCRHLP</sequence>
<feature type="domain" description="Leucine-rich repeat-containing N-terminal plant-type" evidence="3">
    <location>
        <begin position="30"/>
        <end position="67"/>
    </location>
</feature>
<dbReference type="Proteomes" id="UP001341840">
    <property type="component" value="Unassembled WGS sequence"/>
</dbReference>
<evidence type="ECO:0000256" key="1">
    <source>
        <dbReference type="ARBA" id="ARBA00022614"/>
    </source>
</evidence>
<evidence type="ECO:0000259" key="3">
    <source>
        <dbReference type="Pfam" id="PF08263"/>
    </source>
</evidence>
<reference evidence="4 5" key="1">
    <citation type="journal article" date="2023" name="Plants (Basel)">
        <title>Bridging the Gap: Combining Genomics and Transcriptomics Approaches to Understand Stylosanthes scabra, an Orphan Legume from the Brazilian Caatinga.</title>
        <authorList>
            <person name="Ferreira-Neto J.R.C."/>
            <person name="da Silva M.D."/>
            <person name="Binneck E."/>
            <person name="de Melo N.F."/>
            <person name="da Silva R.H."/>
            <person name="de Melo A.L.T.M."/>
            <person name="Pandolfi V."/>
            <person name="Bustamante F.O."/>
            <person name="Brasileiro-Vidal A.C."/>
            <person name="Benko-Iseppon A.M."/>
        </authorList>
    </citation>
    <scope>NUCLEOTIDE SEQUENCE [LARGE SCALE GENOMIC DNA]</scope>
    <source>
        <tissue evidence="4">Leaves</tissue>
    </source>
</reference>
<protein>
    <recommendedName>
        <fullName evidence="3">Leucine-rich repeat-containing N-terminal plant-type domain-containing protein</fullName>
    </recommendedName>
</protein>
<evidence type="ECO:0000313" key="4">
    <source>
        <dbReference type="EMBL" id="MED6123752.1"/>
    </source>
</evidence>
<dbReference type="InterPro" id="IPR013210">
    <property type="entry name" value="LRR_N_plant-typ"/>
</dbReference>
<dbReference type="InterPro" id="IPR046959">
    <property type="entry name" value="PRK1-6/SRF4-like"/>
</dbReference>
<evidence type="ECO:0000256" key="2">
    <source>
        <dbReference type="ARBA" id="ARBA00022737"/>
    </source>
</evidence>
<dbReference type="PANTHER" id="PTHR48007:SF34">
    <property type="entry name" value="PROTEIN STRUBBELIG-RECEPTOR FAMILY 8 ISOFORM X1"/>
    <property type="match status" value="1"/>
</dbReference>
<dbReference type="InterPro" id="IPR032675">
    <property type="entry name" value="LRR_dom_sf"/>
</dbReference>
<dbReference type="SUPFAM" id="SSF52058">
    <property type="entry name" value="L domain-like"/>
    <property type="match status" value="1"/>
</dbReference>
<proteinExistence type="predicted"/>
<dbReference type="Pfam" id="PF00560">
    <property type="entry name" value="LRR_1"/>
    <property type="match status" value="1"/>
</dbReference>
<feature type="non-terminal residue" evidence="4">
    <location>
        <position position="1"/>
    </location>
</feature>
<keyword evidence="2" id="KW-0677">Repeat</keyword>
<accession>A0ABU6RIB0</accession>
<keyword evidence="5" id="KW-1185">Reference proteome</keyword>
<organism evidence="4 5">
    <name type="scientific">Stylosanthes scabra</name>
    <dbReference type="NCBI Taxonomy" id="79078"/>
    <lineage>
        <taxon>Eukaryota</taxon>
        <taxon>Viridiplantae</taxon>
        <taxon>Streptophyta</taxon>
        <taxon>Embryophyta</taxon>
        <taxon>Tracheophyta</taxon>
        <taxon>Spermatophyta</taxon>
        <taxon>Magnoliopsida</taxon>
        <taxon>eudicotyledons</taxon>
        <taxon>Gunneridae</taxon>
        <taxon>Pentapetalae</taxon>
        <taxon>rosids</taxon>
        <taxon>fabids</taxon>
        <taxon>Fabales</taxon>
        <taxon>Fabaceae</taxon>
        <taxon>Papilionoideae</taxon>
        <taxon>50 kb inversion clade</taxon>
        <taxon>dalbergioids sensu lato</taxon>
        <taxon>Dalbergieae</taxon>
        <taxon>Pterocarpus clade</taxon>
        <taxon>Stylosanthes</taxon>
    </lineage>
</organism>
<evidence type="ECO:0000313" key="5">
    <source>
        <dbReference type="Proteomes" id="UP001341840"/>
    </source>
</evidence>
<name>A0ABU6RIB0_9FABA</name>
<keyword evidence="1" id="KW-0433">Leucine-rich repeat</keyword>